<protein>
    <recommendedName>
        <fullName evidence="2">Protein DPCD</fullName>
    </recommendedName>
</protein>
<reference evidence="4" key="1">
    <citation type="submission" date="2021-05" db="EMBL/GenBank/DDBJ databases">
        <title>The genome of the haptophyte Pavlova lutheri (Diacronema luteri, Pavlovales) - a model for lipid biosynthesis in eukaryotic algae.</title>
        <authorList>
            <person name="Hulatt C.J."/>
            <person name="Posewitz M.C."/>
        </authorList>
    </citation>
    <scope>NUCLEOTIDE SEQUENCE</scope>
    <source>
        <strain evidence="4">NIVA-4/92</strain>
    </source>
</reference>
<dbReference type="OrthoDB" id="10256139at2759"/>
<sequence>MSALAPAGAKQTAIVSGGRRKVHTIMPDGSEMMEEFELQTDQLVVRKRRGKTVLGRELDWVYEVGLPPQRITIANETLAESGANPVFCRLDHIDRFEFRVRNLPYAKHNYSVTVDAAERKIVVRTANKKYYKCIAIEDMDRAGLPLDEHALAWEHENNTLIVQYRKPTQLIAAERQAAAARQKLGAADSDAPAKGEGDVQCPQQ</sequence>
<name>A0A8J5XAB4_DIALT</name>
<dbReference type="PRINTS" id="PR02065">
    <property type="entry name" value="PROTEINDPCD"/>
</dbReference>
<gene>
    <name evidence="4" type="ORF">KFE25_011870</name>
</gene>
<keyword evidence="5" id="KW-1185">Reference proteome</keyword>
<organism evidence="4 5">
    <name type="scientific">Diacronema lutheri</name>
    <name type="common">Unicellular marine alga</name>
    <name type="synonym">Monochrysis lutheri</name>
    <dbReference type="NCBI Taxonomy" id="2081491"/>
    <lineage>
        <taxon>Eukaryota</taxon>
        <taxon>Haptista</taxon>
        <taxon>Haptophyta</taxon>
        <taxon>Pavlovophyceae</taxon>
        <taxon>Pavlovales</taxon>
        <taxon>Pavlovaceae</taxon>
        <taxon>Diacronema</taxon>
    </lineage>
</organism>
<evidence type="ECO:0000313" key="4">
    <source>
        <dbReference type="EMBL" id="KAG8460379.1"/>
    </source>
</evidence>
<evidence type="ECO:0000313" key="5">
    <source>
        <dbReference type="Proteomes" id="UP000751190"/>
    </source>
</evidence>
<accession>A0A8J5XAB4</accession>
<dbReference type="EMBL" id="JAGTXO010000033">
    <property type="protein sequence ID" value="KAG8460379.1"/>
    <property type="molecule type" value="Genomic_DNA"/>
</dbReference>
<feature type="region of interest" description="Disordered" evidence="3">
    <location>
        <begin position="182"/>
        <end position="204"/>
    </location>
</feature>
<dbReference type="PANTHER" id="PTHR31921">
    <property type="entry name" value="PROTEIN DPCD"/>
    <property type="match status" value="1"/>
</dbReference>
<comment type="similarity">
    <text evidence="1">Belongs to the DPCD family.</text>
</comment>
<dbReference type="PANTHER" id="PTHR31921:SF1">
    <property type="entry name" value="PROTEIN DPCD"/>
    <property type="match status" value="1"/>
</dbReference>
<comment type="caution">
    <text evidence="4">The sequence shown here is derived from an EMBL/GenBank/DDBJ whole genome shotgun (WGS) entry which is preliminary data.</text>
</comment>
<dbReference type="Pfam" id="PF14913">
    <property type="entry name" value="DPCD"/>
    <property type="match status" value="1"/>
</dbReference>
<dbReference type="InterPro" id="IPR026224">
    <property type="entry name" value="DPCD"/>
</dbReference>
<proteinExistence type="inferred from homology"/>
<dbReference type="AlphaFoldDB" id="A0A8J5XAB4"/>
<evidence type="ECO:0000256" key="3">
    <source>
        <dbReference type="SAM" id="MobiDB-lite"/>
    </source>
</evidence>
<dbReference type="OMA" id="PILCEME"/>
<evidence type="ECO:0000256" key="1">
    <source>
        <dbReference type="ARBA" id="ARBA00010597"/>
    </source>
</evidence>
<dbReference type="Proteomes" id="UP000751190">
    <property type="component" value="Unassembled WGS sequence"/>
</dbReference>
<evidence type="ECO:0000256" key="2">
    <source>
        <dbReference type="ARBA" id="ARBA00020330"/>
    </source>
</evidence>